<evidence type="ECO:0000313" key="3">
    <source>
        <dbReference type="EMBL" id="TWT79838.1"/>
    </source>
</evidence>
<evidence type="ECO:0000256" key="2">
    <source>
        <dbReference type="SAM" id="SignalP"/>
    </source>
</evidence>
<feature type="signal peptide" evidence="2">
    <location>
        <begin position="1"/>
        <end position="27"/>
    </location>
</feature>
<keyword evidence="2" id="KW-0732">Signal</keyword>
<evidence type="ECO:0000256" key="1">
    <source>
        <dbReference type="SAM" id="MobiDB-lite"/>
    </source>
</evidence>
<dbReference type="Proteomes" id="UP000315010">
    <property type="component" value="Unassembled WGS sequence"/>
</dbReference>
<dbReference type="EMBL" id="SJPJ01000001">
    <property type="protein sequence ID" value="TWT79838.1"/>
    <property type="molecule type" value="Genomic_DNA"/>
</dbReference>
<feature type="chain" id="PRO_5022691656" evidence="2">
    <location>
        <begin position="28"/>
        <end position="565"/>
    </location>
</feature>
<dbReference type="AlphaFoldDB" id="A0A5C5YXN8"/>
<proteinExistence type="predicted"/>
<feature type="compositionally biased region" description="Polar residues" evidence="1">
    <location>
        <begin position="70"/>
        <end position="81"/>
    </location>
</feature>
<gene>
    <name evidence="3" type="ORF">CA13_12450</name>
</gene>
<feature type="region of interest" description="Disordered" evidence="1">
    <location>
        <begin position="546"/>
        <end position="565"/>
    </location>
</feature>
<keyword evidence="4" id="KW-1185">Reference proteome</keyword>
<name>A0A5C5YXN8_9BACT</name>
<organism evidence="3 4">
    <name type="scientific">Novipirellula herctigrandis</name>
    <dbReference type="NCBI Taxonomy" id="2527986"/>
    <lineage>
        <taxon>Bacteria</taxon>
        <taxon>Pseudomonadati</taxon>
        <taxon>Planctomycetota</taxon>
        <taxon>Planctomycetia</taxon>
        <taxon>Pirellulales</taxon>
        <taxon>Pirellulaceae</taxon>
        <taxon>Novipirellula</taxon>
    </lineage>
</organism>
<evidence type="ECO:0000313" key="4">
    <source>
        <dbReference type="Proteomes" id="UP000315010"/>
    </source>
</evidence>
<accession>A0A5C5YXN8</accession>
<comment type="caution">
    <text evidence="3">The sequence shown here is derived from an EMBL/GenBank/DDBJ whole genome shotgun (WGS) entry which is preliminary data.</text>
</comment>
<reference evidence="3 4" key="1">
    <citation type="submission" date="2019-02" db="EMBL/GenBank/DDBJ databases">
        <title>Deep-cultivation of Planctomycetes and their phenomic and genomic characterization uncovers novel biology.</title>
        <authorList>
            <person name="Wiegand S."/>
            <person name="Jogler M."/>
            <person name="Boedeker C."/>
            <person name="Pinto D."/>
            <person name="Vollmers J."/>
            <person name="Rivas-Marin E."/>
            <person name="Kohn T."/>
            <person name="Peeters S.H."/>
            <person name="Heuer A."/>
            <person name="Rast P."/>
            <person name="Oberbeckmann S."/>
            <person name="Bunk B."/>
            <person name="Jeske O."/>
            <person name="Meyerdierks A."/>
            <person name="Storesund J.E."/>
            <person name="Kallscheuer N."/>
            <person name="Luecker S."/>
            <person name="Lage O.M."/>
            <person name="Pohl T."/>
            <person name="Merkel B.J."/>
            <person name="Hornburger P."/>
            <person name="Mueller R.-W."/>
            <person name="Bruemmer F."/>
            <person name="Labrenz M."/>
            <person name="Spormann A.M."/>
            <person name="Op Den Camp H."/>
            <person name="Overmann J."/>
            <person name="Amann R."/>
            <person name="Jetten M.S.M."/>
            <person name="Mascher T."/>
            <person name="Medema M.H."/>
            <person name="Devos D.P."/>
            <person name="Kaster A.-K."/>
            <person name="Ovreas L."/>
            <person name="Rohde M."/>
            <person name="Galperin M.Y."/>
            <person name="Jogler C."/>
        </authorList>
    </citation>
    <scope>NUCLEOTIDE SEQUENCE [LARGE SCALE GENOMIC DNA]</scope>
    <source>
        <strain evidence="3 4">CA13</strain>
    </source>
</reference>
<protein>
    <submittedName>
        <fullName evidence="3">Uncharacterized protein</fullName>
    </submittedName>
</protein>
<feature type="region of interest" description="Disordered" evidence="1">
    <location>
        <begin position="70"/>
        <end position="106"/>
    </location>
</feature>
<sequence precursor="true">MKIQLSKRIRRFVLSCLIAGTASYIPATGLATDIDSDANMGVYAILDSQTLSGFDQWCEWESYNAHRLENPTQTLPSQSEVSVKDETPNDETPFVSDSELKDESASEELVSDELASDELASDELASDELASDELASDELVSEELVSEELVSEELVSEELVSEELVSDELASDDLASDDLEVDRIEEGVCEEEGLASVVDEALAEEASEEEWIDPYGDFYDTWYAEAVSEETAEIHETEMVDSSEAEVASVEVAQEVTGEGEPVSSALFAIAETICRRVGVSVQQVTEPFAMVTPYAKSTLEEIAELQGQLAAADDDAGSDAVVTVVESEMPQGDSVPVESIREELDSLATAEKPENVIDHSPHGQSVLVIEPIDTVTGPERPSSDALVGSSAVIATIEDAYWPYDLAASDIQIWNFFATDSRPYCIVDRNNQVEMWKEAPDLDESLIVAEVESVVVAEAVETIAEKPSQESDLNEMVCKLQAISTKLSPIVNDVANQLTGQTVGMELGRFLSQSLNSTDQAVVVISKQIASPEPVADVSDGEFESNAEEAAVEQIAEVPSETEIK</sequence>